<gene>
    <name evidence="1" type="ORF">C2G38_2174191</name>
</gene>
<evidence type="ECO:0000313" key="2">
    <source>
        <dbReference type="Proteomes" id="UP000266673"/>
    </source>
</evidence>
<evidence type="ECO:0000313" key="1">
    <source>
        <dbReference type="EMBL" id="RIB22362.1"/>
    </source>
</evidence>
<proteinExistence type="predicted"/>
<sequence length="111" mass="13601">MLFDIIDKGNWIPDELHTLLRILDILLQCTFYELTADKKEFEKTKILIINEMKRISIAKFFNQNRRKDIEYLWHKFYKLYKIIRQQYLTDVEIDSFENNAKQWVRGLPEIS</sequence>
<name>A0A397VK34_9GLOM</name>
<dbReference type="EMBL" id="QKWP01000313">
    <property type="protein sequence ID" value="RIB22362.1"/>
    <property type="molecule type" value="Genomic_DNA"/>
</dbReference>
<comment type="caution">
    <text evidence="1">The sequence shown here is derived from an EMBL/GenBank/DDBJ whole genome shotgun (WGS) entry which is preliminary data.</text>
</comment>
<dbReference type="OrthoDB" id="2408210at2759"/>
<dbReference type="AlphaFoldDB" id="A0A397VK34"/>
<protein>
    <submittedName>
        <fullName evidence="1">Uncharacterized protein</fullName>
    </submittedName>
</protein>
<organism evidence="1 2">
    <name type="scientific">Gigaspora rosea</name>
    <dbReference type="NCBI Taxonomy" id="44941"/>
    <lineage>
        <taxon>Eukaryota</taxon>
        <taxon>Fungi</taxon>
        <taxon>Fungi incertae sedis</taxon>
        <taxon>Mucoromycota</taxon>
        <taxon>Glomeromycotina</taxon>
        <taxon>Glomeromycetes</taxon>
        <taxon>Diversisporales</taxon>
        <taxon>Gigasporaceae</taxon>
        <taxon>Gigaspora</taxon>
    </lineage>
</organism>
<accession>A0A397VK34</accession>
<keyword evidence="2" id="KW-1185">Reference proteome</keyword>
<dbReference type="Proteomes" id="UP000266673">
    <property type="component" value="Unassembled WGS sequence"/>
</dbReference>
<reference evidence="1 2" key="1">
    <citation type="submission" date="2018-06" db="EMBL/GenBank/DDBJ databases">
        <title>Comparative genomics reveals the genomic features of Rhizophagus irregularis, R. cerebriforme, R. diaphanum and Gigaspora rosea, and their symbiotic lifestyle signature.</title>
        <authorList>
            <person name="Morin E."/>
            <person name="San Clemente H."/>
            <person name="Chen E.C.H."/>
            <person name="De La Providencia I."/>
            <person name="Hainaut M."/>
            <person name="Kuo A."/>
            <person name="Kohler A."/>
            <person name="Murat C."/>
            <person name="Tang N."/>
            <person name="Roy S."/>
            <person name="Loubradou J."/>
            <person name="Henrissat B."/>
            <person name="Grigoriev I.V."/>
            <person name="Corradi N."/>
            <person name="Roux C."/>
            <person name="Martin F.M."/>
        </authorList>
    </citation>
    <scope>NUCLEOTIDE SEQUENCE [LARGE SCALE GENOMIC DNA]</scope>
    <source>
        <strain evidence="1 2">DAOM 194757</strain>
    </source>
</reference>